<evidence type="ECO:0000313" key="3">
    <source>
        <dbReference type="EMBL" id="GMN64312.1"/>
    </source>
</evidence>
<evidence type="ECO:0000313" key="4">
    <source>
        <dbReference type="Proteomes" id="UP001187192"/>
    </source>
</evidence>
<keyword evidence="1" id="KW-0812">Transmembrane</keyword>
<organism evidence="3 4">
    <name type="scientific">Ficus carica</name>
    <name type="common">Common fig</name>
    <dbReference type="NCBI Taxonomy" id="3494"/>
    <lineage>
        <taxon>Eukaryota</taxon>
        <taxon>Viridiplantae</taxon>
        <taxon>Streptophyta</taxon>
        <taxon>Embryophyta</taxon>
        <taxon>Tracheophyta</taxon>
        <taxon>Spermatophyta</taxon>
        <taxon>Magnoliopsida</taxon>
        <taxon>eudicotyledons</taxon>
        <taxon>Gunneridae</taxon>
        <taxon>Pentapetalae</taxon>
        <taxon>rosids</taxon>
        <taxon>fabids</taxon>
        <taxon>Rosales</taxon>
        <taxon>Moraceae</taxon>
        <taxon>Ficeae</taxon>
        <taxon>Ficus</taxon>
    </lineage>
</organism>
<evidence type="ECO:0000259" key="2">
    <source>
        <dbReference type="PROSITE" id="PS50206"/>
    </source>
</evidence>
<dbReference type="PANTHER" id="PTHR45508:SF1">
    <property type="entry name" value="RHODANESE-LIKE DOMAIN-CONTAINING PROTEIN 9, CHLOROPLASTIC"/>
    <property type="match status" value="1"/>
</dbReference>
<reference evidence="3" key="1">
    <citation type="submission" date="2023-07" db="EMBL/GenBank/DDBJ databases">
        <title>draft genome sequence of fig (Ficus carica).</title>
        <authorList>
            <person name="Takahashi T."/>
            <person name="Nishimura K."/>
        </authorList>
    </citation>
    <scope>NUCLEOTIDE SEQUENCE</scope>
</reference>
<comment type="caution">
    <text evidence="3">The sequence shown here is derived from an EMBL/GenBank/DDBJ whole genome shotgun (WGS) entry which is preliminary data.</text>
</comment>
<keyword evidence="4" id="KW-1185">Reference proteome</keyword>
<dbReference type="SMART" id="SM00450">
    <property type="entry name" value="RHOD"/>
    <property type="match status" value="1"/>
</dbReference>
<dbReference type="AlphaFoldDB" id="A0AA88J7T0"/>
<dbReference type="Gene3D" id="3.40.250.10">
    <property type="entry name" value="Rhodanese-like domain"/>
    <property type="match status" value="1"/>
</dbReference>
<accession>A0AA88J7T0</accession>
<dbReference type="InterPro" id="IPR044615">
    <property type="entry name" value="STR9"/>
</dbReference>
<dbReference type="PROSITE" id="PS50206">
    <property type="entry name" value="RHODANESE_3"/>
    <property type="match status" value="1"/>
</dbReference>
<dbReference type="Proteomes" id="UP001187192">
    <property type="component" value="Unassembled WGS sequence"/>
</dbReference>
<dbReference type="SUPFAM" id="SSF52821">
    <property type="entry name" value="Rhodanese/Cell cycle control phosphatase"/>
    <property type="match status" value="1"/>
</dbReference>
<evidence type="ECO:0000256" key="1">
    <source>
        <dbReference type="SAM" id="Phobius"/>
    </source>
</evidence>
<dbReference type="InterPro" id="IPR001763">
    <property type="entry name" value="Rhodanese-like_dom"/>
</dbReference>
<sequence>MFSNDERFRLTKSASNDWSTDWVHARQVAAEGAGDMGWNGGLGCATQTFRTSPLEFKCLTHRGETASGKPIRRRGLAIRAEVNYVSAEEAKQLIAEGYTVIDVRDKSQFDRAHIKSCYHVPLFIENKDNDIGTIVKRTMHNNFSGLFFGLPYTKPNPEFVQSVKSQFSPESKLLLVCQEGLRSTAAASKLEGAGFQNLACIVSGLQTVKAGTFDSVGTTELQDAGKAGLITIQGKISAVLGTVLVCAYLFITFFPEQAEKLFPPTS</sequence>
<dbReference type="InterPro" id="IPR036873">
    <property type="entry name" value="Rhodanese-like_dom_sf"/>
</dbReference>
<proteinExistence type="predicted"/>
<dbReference type="EMBL" id="BTGU01000175">
    <property type="protein sequence ID" value="GMN64312.1"/>
    <property type="molecule type" value="Genomic_DNA"/>
</dbReference>
<name>A0AA88J7T0_FICCA</name>
<dbReference type="PANTHER" id="PTHR45508">
    <property type="entry name" value="RHODANESE-LIKE DOMAIN-CONTAINING PROTEIN 9, CHLOROPLASTIC"/>
    <property type="match status" value="1"/>
</dbReference>
<feature type="transmembrane region" description="Helical" evidence="1">
    <location>
        <begin position="236"/>
        <end position="254"/>
    </location>
</feature>
<dbReference type="Pfam" id="PF00581">
    <property type="entry name" value="Rhodanese"/>
    <property type="match status" value="1"/>
</dbReference>
<keyword evidence="1" id="KW-0472">Membrane</keyword>
<dbReference type="FunFam" id="3.40.250.10:FF:000038">
    <property type="entry name" value="Rhodanese-like domain-containing protein 9, chloroplastic"/>
    <property type="match status" value="1"/>
</dbReference>
<dbReference type="GO" id="GO:0009507">
    <property type="term" value="C:chloroplast"/>
    <property type="evidence" value="ECO:0007669"/>
    <property type="project" value="TreeGrafter"/>
</dbReference>
<protein>
    <recommendedName>
        <fullName evidence="2">Rhodanese domain-containing protein</fullName>
    </recommendedName>
</protein>
<gene>
    <name evidence="3" type="ORF">TIFTF001_033389</name>
</gene>
<keyword evidence="1" id="KW-1133">Transmembrane helix</keyword>
<feature type="domain" description="Rhodanese" evidence="2">
    <location>
        <begin position="94"/>
        <end position="217"/>
    </location>
</feature>
<dbReference type="CDD" id="cd00158">
    <property type="entry name" value="RHOD"/>
    <property type="match status" value="1"/>
</dbReference>